<feature type="transmembrane region" description="Helical" evidence="8">
    <location>
        <begin position="355"/>
        <end position="374"/>
    </location>
</feature>
<dbReference type="OrthoDB" id="2489132at2"/>
<dbReference type="InterPro" id="IPR004089">
    <property type="entry name" value="MCPsignal_dom"/>
</dbReference>
<dbReference type="InterPro" id="IPR003660">
    <property type="entry name" value="HAMP_dom"/>
</dbReference>
<dbReference type="EMBL" id="MATO01000001">
    <property type="protein sequence ID" value="OCS94651.1"/>
    <property type="molecule type" value="Genomic_DNA"/>
</dbReference>
<dbReference type="GO" id="GO:0005886">
    <property type="term" value="C:plasma membrane"/>
    <property type="evidence" value="ECO:0007669"/>
    <property type="project" value="UniProtKB-SubCell"/>
</dbReference>
<dbReference type="Pfam" id="PF00015">
    <property type="entry name" value="MCPsignal"/>
    <property type="match status" value="1"/>
</dbReference>
<evidence type="ECO:0000256" key="2">
    <source>
        <dbReference type="ARBA" id="ARBA00022475"/>
    </source>
</evidence>
<keyword evidence="8" id="KW-0812">Transmembrane</keyword>
<comment type="subcellular location">
    <subcellularLocation>
        <location evidence="1">Cell membrane</location>
    </subcellularLocation>
</comment>
<dbReference type="Proteomes" id="UP000093482">
    <property type="component" value="Unassembled WGS sequence"/>
</dbReference>
<feature type="transmembrane region" description="Helical" evidence="8">
    <location>
        <begin position="330"/>
        <end position="349"/>
    </location>
</feature>
<dbReference type="SMART" id="SM00283">
    <property type="entry name" value="MA"/>
    <property type="match status" value="1"/>
</dbReference>
<keyword evidence="7" id="KW-0175">Coiled coil</keyword>
<feature type="domain" description="HAMP" evidence="10">
    <location>
        <begin position="379"/>
        <end position="435"/>
    </location>
</feature>
<dbReference type="PROSITE" id="PS50885">
    <property type="entry name" value="HAMP"/>
    <property type="match status" value="1"/>
</dbReference>
<evidence type="ECO:0000256" key="6">
    <source>
        <dbReference type="PROSITE-ProRule" id="PRU00284"/>
    </source>
</evidence>
<dbReference type="CDD" id="cd06225">
    <property type="entry name" value="HAMP"/>
    <property type="match status" value="1"/>
</dbReference>
<organism evidence="11 12">
    <name type="scientific">Caryophanon latum</name>
    <dbReference type="NCBI Taxonomy" id="33977"/>
    <lineage>
        <taxon>Bacteria</taxon>
        <taxon>Bacillati</taxon>
        <taxon>Bacillota</taxon>
        <taxon>Bacilli</taxon>
        <taxon>Bacillales</taxon>
        <taxon>Caryophanaceae</taxon>
        <taxon>Caryophanon</taxon>
    </lineage>
</organism>
<proteinExistence type="inferred from homology"/>
<name>A0A1C0Z5J1_9BACL</name>
<evidence type="ECO:0000313" key="12">
    <source>
        <dbReference type="Proteomes" id="UP000093482"/>
    </source>
</evidence>
<feature type="coiled-coil region" evidence="7">
    <location>
        <begin position="483"/>
        <end position="528"/>
    </location>
</feature>
<dbReference type="Pfam" id="PF00672">
    <property type="entry name" value="HAMP"/>
    <property type="match status" value="1"/>
</dbReference>
<dbReference type="GO" id="GO:0007165">
    <property type="term" value="P:signal transduction"/>
    <property type="evidence" value="ECO:0007669"/>
    <property type="project" value="UniProtKB-KW"/>
</dbReference>
<dbReference type="RefSeq" id="WP_066460993.1">
    <property type="nucleotide sequence ID" value="NZ_MATO01000001.1"/>
</dbReference>
<dbReference type="PANTHER" id="PTHR32089">
    <property type="entry name" value="METHYL-ACCEPTING CHEMOTAXIS PROTEIN MCPB"/>
    <property type="match status" value="1"/>
</dbReference>
<evidence type="ECO:0000256" key="1">
    <source>
        <dbReference type="ARBA" id="ARBA00004236"/>
    </source>
</evidence>
<evidence type="ECO:0000313" key="11">
    <source>
        <dbReference type="EMBL" id="OCS94651.1"/>
    </source>
</evidence>
<keyword evidence="3 8" id="KW-0472">Membrane</keyword>
<gene>
    <name evidence="11" type="ORF">A6K76_00325</name>
</gene>
<evidence type="ECO:0000259" key="9">
    <source>
        <dbReference type="PROSITE" id="PS50111"/>
    </source>
</evidence>
<keyword evidence="4 6" id="KW-0807">Transducer</keyword>
<evidence type="ECO:0000259" key="10">
    <source>
        <dbReference type="PROSITE" id="PS50885"/>
    </source>
</evidence>
<sequence>MGKFGWLSWKEGLPLWVSSMLNRGSIGEHEELFESIAKNRVNVLTEWADDRWASLKSRTEELQYVEQSAYNDYLQHSKNRSTYFTELFLLDRQGVVFASSYAQHIGTAYNGGVYRQALEEVWKTKKPLLYGPFIDSWTEEIGRRTSMFHDAVTLLFIQPMIENGEVTMLLIARVPNDVMGDLIQREAGHIFSDSGDNYIFMIRPFFDRTILPGTALSRSRFEDASFSFGENLKAGVQTKEWGTVKIECHTEFEIRFTDPATNELHSGVANTIANGGNLQVTFPGYADYRHIPVVGKGVTFQMPHSLDVWGMMCEADLAEVYRTRSIGLTFGYSFMTFMLTNVVLFQLMTDLNMPAIGILLVNFLYVMLGGYFFIERRIKPIVEQVRTMTKAVQQIAEGGGDLTRRIPEDMLTRNEIGMMGRWVNNFVDSQNHLLAKVKETTTRVLQTNVVLHEQTSQVEGQSAHVQTEVQEMFAAMGQQLVDVREAMSRIDTIRATMDQLEQQSMQHLVDAQRQVANINDKMTTIVEEVTEAQLITKDFSESSRNIEGVVESIRAIADQTNLLALNASIEAARAGEHGKGFAVVAEEIRKLANETKSATTEIDDTLRQIEGNAFAVEQAIIHSAVEVERGASYIGEVQHVLEQMSHEGQSEQATEQMRDIVQSIAASSEQNVRAATNVEQAMKEMLAIMQRVQRETDRSGLVIRNLAQTVNKFDVG</sequence>
<dbReference type="Gene3D" id="1.10.287.950">
    <property type="entry name" value="Methyl-accepting chemotaxis protein"/>
    <property type="match status" value="1"/>
</dbReference>
<keyword evidence="2" id="KW-1003">Cell membrane</keyword>
<evidence type="ECO:0000256" key="5">
    <source>
        <dbReference type="ARBA" id="ARBA00029447"/>
    </source>
</evidence>
<dbReference type="AlphaFoldDB" id="A0A1C0Z5J1"/>
<keyword evidence="12" id="KW-1185">Reference proteome</keyword>
<evidence type="ECO:0008006" key="13">
    <source>
        <dbReference type="Google" id="ProtNLM"/>
    </source>
</evidence>
<protein>
    <recommendedName>
        <fullName evidence="13">Chemotaxis protein</fullName>
    </recommendedName>
</protein>
<evidence type="ECO:0000256" key="4">
    <source>
        <dbReference type="ARBA" id="ARBA00023224"/>
    </source>
</evidence>
<dbReference type="SUPFAM" id="SSF58104">
    <property type="entry name" value="Methyl-accepting chemotaxis protein (MCP) signaling domain"/>
    <property type="match status" value="1"/>
</dbReference>
<dbReference type="PANTHER" id="PTHR32089:SF112">
    <property type="entry name" value="LYSOZYME-LIKE PROTEIN-RELATED"/>
    <property type="match status" value="1"/>
</dbReference>
<evidence type="ECO:0000256" key="3">
    <source>
        <dbReference type="ARBA" id="ARBA00023136"/>
    </source>
</evidence>
<feature type="domain" description="Methyl-accepting transducer" evidence="9">
    <location>
        <begin position="454"/>
        <end position="686"/>
    </location>
</feature>
<comment type="caution">
    <text evidence="11">The sequence shown here is derived from an EMBL/GenBank/DDBJ whole genome shotgun (WGS) entry which is preliminary data.</text>
</comment>
<reference evidence="11 12" key="1">
    <citation type="submission" date="2016-07" db="EMBL/GenBank/DDBJ databases">
        <title>Caryophanon latum genome sequencing.</title>
        <authorList>
            <person name="Verma A."/>
            <person name="Pal Y."/>
            <person name="Krishnamurthi S."/>
        </authorList>
    </citation>
    <scope>NUCLEOTIDE SEQUENCE [LARGE SCALE GENOMIC DNA]</scope>
    <source>
        <strain evidence="11 12">DSM 14151</strain>
    </source>
</reference>
<evidence type="ECO:0000256" key="7">
    <source>
        <dbReference type="SAM" id="Coils"/>
    </source>
</evidence>
<accession>A0A1C0Z5J1</accession>
<keyword evidence="8" id="KW-1133">Transmembrane helix</keyword>
<evidence type="ECO:0000256" key="8">
    <source>
        <dbReference type="SAM" id="Phobius"/>
    </source>
</evidence>
<dbReference type="PROSITE" id="PS50111">
    <property type="entry name" value="CHEMOTAXIS_TRANSDUC_2"/>
    <property type="match status" value="1"/>
</dbReference>
<dbReference type="SMART" id="SM00304">
    <property type="entry name" value="HAMP"/>
    <property type="match status" value="1"/>
</dbReference>
<comment type="similarity">
    <text evidence="5">Belongs to the methyl-accepting chemotaxis (MCP) protein family.</text>
</comment>